<evidence type="ECO:0000256" key="1">
    <source>
        <dbReference type="SAM" id="MobiDB-lite"/>
    </source>
</evidence>
<name>A0A1E7LWY2_9ACTN</name>
<gene>
    <name evidence="2" type="ORF">AN221_11005</name>
</gene>
<dbReference type="PATRIC" id="fig|518642.7.peg.9322"/>
<protein>
    <submittedName>
        <fullName evidence="2">Uncharacterized protein</fullName>
    </submittedName>
</protein>
<evidence type="ECO:0000313" key="2">
    <source>
        <dbReference type="EMBL" id="OEV20735.1"/>
    </source>
</evidence>
<dbReference type="EMBL" id="LJGZ01000021">
    <property type="protein sequence ID" value="OEV20735.1"/>
    <property type="molecule type" value="Genomic_DNA"/>
</dbReference>
<accession>A0A1E7LWY2</accession>
<reference evidence="2 3" key="1">
    <citation type="journal article" date="2016" name="Front. Microbiol.">
        <title>Comparative Genomics Analysis of Streptomyces Species Reveals Their Adaptation to the Marine Environment and Their Diversity at the Genomic Level.</title>
        <authorList>
            <person name="Tian X."/>
            <person name="Zhang Z."/>
            <person name="Yang T."/>
            <person name="Chen M."/>
            <person name="Li J."/>
            <person name="Chen F."/>
            <person name="Yang J."/>
            <person name="Li W."/>
            <person name="Zhang B."/>
            <person name="Zhang Z."/>
            <person name="Wu J."/>
            <person name="Zhang C."/>
            <person name="Long L."/>
            <person name="Xiao J."/>
        </authorList>
    </citation>
    <scope>NUCLEOTIDE SEQUENCE [LARGE SCALE GENOMIC DNA]</scope>
    <source>
        <strain evidence="2 3">SCSIO M10372</strain>
    </source>
</reference>
<dbReference type="Proteomes" id="UP000175971">
    <property type="component" value="Unassembled WGS sequence"/>
</dbReference>
<dbReference type="OrthoDB" id="4218792at2"/>
<dbReference type="RefSeq" id="WP_070200800.1">
    <property type="nucleotide sequence ID" value="NZ_LJGZ01000021.1"/>
</dbReference>
<organism evidence="2 3">
    <name type="scientific">Streptomyces nanshensis</name>
    <dbReference type="NCBI Taxonomy" id="518642"/>
    <lineage>
        <taxon>Bacteria</taxon>
        <taxon>Bacillati</taxon>
        <taxon>Actinomycetota</taxon>
        <taxon>Actinomycetes</taxon>
        <taxon>Kitasatosporales</taxon>
        <taxon>Streptomycetaceae</taxon>
        <taxon>Streptomyces</taxon>
    </lineage>
</organism>
<feature type="region of interest" description="Disordered" evidence="1">
    <location>
        <begin position="1"/>
        <end position="23"/>
    </location>
</feature>
<proteinExistence type="predicted"/>
<evidence type="ECO:0000313" key="3">
    <source>
        <dbReference type="Proteomes" id="UP000175971"/>
    </source>
</evidence>
<dbReference type="AlphaFoldDB" id="A0A1E7LWY2"/>
<dbReference type="InterPro" id="IPR046183">
    <property type="entry name" value="DUF6211"/>
</dbReference>
<keyword evidence="3" id="KW-1185">Reference proteome</keyword>
<sequence length="92" mass="9755">MLCDRHPDCPQPGDIAQLTRGNSIGADPGDSFVIVEDFPPTGPHLVLNLPVDHPGRADWAAAVPLADIASLTRLEPAGSRTWVPAPDPDDIQ</sequence>
<comment type="caution">
    <text evidence="2">The sequence shown here is derived from an EMBL/GenBank/DDBJ whole genome shotgun (WGS) entry which is preliminary data.</text>
</comment>
<dbReference type="Pfam" id="PF19716">
    <property type="entry name" value="DUF6211"/>
    <property type="match status" value="1"/>
</dbReference>